<reference evidence="3 4" key="1">
    <citation type="submission" date="2017-06" db="EMBL/GenBank/DDBJ databases">
        <authorList>
            <person name="Kim H.J."/>
            <person name="Triplett B.A."/>
        </authorList>
    </citation>
    <scope>NUCLEOTIDE SEQUENCE [LARGE SCALE GENOMIC DNA]</scope>
    <source>
        <strain evidence="3 4">CGMCC 4.2132</strain>
    </source>
</reference>
<dbReference type="PROSITE" id="PS51257">
    <property type="entry name" value="PROKAR_LIPOPROTEIN"/>
    <property type="match status" value="1"/>
</dbReference>
<feature type="region of interest" description="Disordered" evidence="1">
    <location>
        <begin position="104"/>
        <end position="142"/>
    </location>
</feature>
<feature type="signal peptide" evidence="2">
    <location>
        <begin position="1"/>
        <end position="20"/>
    </location>
</feature>
<feature type="compositionally biased region" description="Basic and acidic residues" evidence="1">
    <location>
        <begin position="112"/>
        <end position="124"/>
    </location>
</feature>
<dbReference type="EMBL" id="FZOD01000050">
    <property type="protein sequence ID" value="SNT49251.1"/>
    <property type="molecule type" value="Genomic_DNA"/>
</dbReference>
<dbReference type="Proteomes" id="UP000198282">
    <property type="component" value="Unassembled WGS sequence"/>
</dbReference>
<keyword evidence="4" id="KW-1185">Reference proteome</keyword>
<accession>A0A239N2S3</accession>
<evidence type="ECO:0000313" key="4">
    <source>
        <dbReference type="Proteomes" id="UP000198282"/>
    </source>
</evidence>
<dbReference type="AlphaFoldDB" id="A0A239N2S3"/>
<organism evidence="3 4">
    <name type="scientific">Streptosporangium subroseum</name>
    <dbReference type="NCBI Taxonomy" id="106412"/>
    <lineage>
        <taxon>Bacteria</taxon>
        <taxon>Bacillati</taxon>
        <taxon>Actinomycetota</taxon>
        <taxon>Actinomycetes</taxon>
        <taxon>Streptosporangiales</taxon>
        <taxon>Streptosporangiaceae</taxon>
        <taxon>Streptosporangium</taxon>
    </lineage>
</organism>
<evidence type="ECO:0000313" key="3">
    <source>
        <dbReference type="EMBL" id="SNT49251.1"/>
    </source>
</evidence>
<feature type="compositionally biased region" description="Polar residues" evidence="1">
    <location>
        <begin position="125"/>
        <end position="142"/>
    </location>
</feature>
<protein>
    <submittedName>
        <fullName evidence="3">Uncharacterized protein</fullName>
    </submittedName>
</protein>
<dbReference type="OrthoDB" id="3427655at2"/>
<feature type="chain" id="PRO_5039033516" evidence="2">
    <location>
        <begin position="21"/>
        <end position="142"/>
    </location>
</feature>
<sequence>MISRVWLVAAVLLLVGACNGPQEPGELGSAAGKVPVVRGDEVYPTTAEITGWTVTVNPQVPDRGAAVRLTYRFSGFIPERIQLPECATDDHRVVLPCATVHESQANQTARVRQGEPRPSRKEDPSSTLTSHVPRSATEPVNV</sequence>
<dbReference type="RefSeq" id="WP_143653456.1">
    <property type="nucleotide sequence ID" value="NZ_FZOD01000050.1"/>
</dbReference>
<gene>
    <name evidence="3" type="ORF">SAMN05216276_105057</name>
</gene>
<proteinExistence type="predicted"/>
<keyword evidence="2" id="KW-0732">Signal</keyword>
<evidence type="ECO:0000256" key="1">
    <source>
        <dbReference type="SAM" id="MobiDB-lite"/>
    </source>
</evidence>
<evidence type="ECO:0000256" key="2">
    <source>
        <dbReference type="SAM" id="SignalP"/>
    </source>
</evidence>
<name>A0A239N2S3_9ACTN</name>